<keyword evidence="3" id="KW-1185">Reference proteome</keyword>
<feature type="region of interest" description="Disordered" evidence="1">
    <location>
        <begin position="54"/>
        <end position="86"/>
    </location>
</feature>
<feature type="compositionally biased region" description="Basic residues" evidence="1">
    <location>
        <begin position="26"/>
        <end position="35"/>
    </location>
</feature>
<comment type="caution">
    <text evidence="2">The sequence shown here is derived from an EMBL/GenBank/DDBJ whole genome shotgun (WGS) entry which is preliminary data.</text>
</comment>
<protein>
    <submittedName>
        <fullName evidence="2">Uncharacterized protein</fullName>
    </submittedName>
</protein>
<dbReference type="AlphaFoldDB" id="A0AAE1DDB6"/>
<accession>A0AAE1DDB6</accession>
<gene>
    <name evidence="2" type="ORF">RRG08_044512</name>
</gene>
<proteinExistence type="predicted"/>
<feature type="region of interest" description="Disordered" evidence="1">
    <location>
        <begin position="1"/>
        <end position="37"/>
    </location>
</feature>
<evidence type="ECO:0000313" key="3">
    <source>
        <dbReference type="Proteomes" id="UP001283361"/>
    </source>
</evidence>
<evidence type="ECO:0000256" key="1">
    <source>
        <dbReference type="SAM" id="MobiDB-lite"/>
    </source>
</evidence>
<evidence type="ECO:0000313" key="2">
    <source>
        <dbReference type="EMBL" id="KAK3766321.1"/>
    </source>
</evidence>
<dbReference type="EMBL" id="JAWDGP010004235">
    <property type="protein sequence ID" value="KAK3766321.1"/>
    <property type="molecule type" value="Genomic_DNA"/>
</dbReference>
<sequence length="86" mass="9096">MVTATIARSPSVTIPGPSGHSDGHCHHSTHGHPRSPFRDFRDILMVTATTARSPSVTIPGLSGHSDGHRHHSTVTLGHHSGTFGTF</sequence>
<dbReference type="Proteomes" id="UP001283361">
    <property type="component" value="Unassembled WGS sequence"/>
</dbReference>
<feature type="compositionally biased region" description="Polar residues" evidence="1">
    <location>
        <begin position="1"/>
        <end position="12"/>
    </location>
</feature>
<name>A0AAE1DDB6_9GAST</name>
<organism evidence="2 3">
    <name type="scientific">Elysia crispata</name>
    <name type="common">lettuce slug</name>
    <dbReference type="NCBI Taxonomy" id="231223"/>
    <lineage>
        <taxon>Eukaryota</taxon>
        <taxon>Metazoa</taxon>
        <taxon>Spiralia</taxon>
        <taxon>Lophotrochozoa</taxon>
        <taxon>Mollusca</taxon>
        <taxon>Gastropoda</taxon>
        <taxon>Heterobranchia</taxon>
        <taxon>Euthyneura</taxon>
        <taxon>Panpulmonata</taxon>
        <taxon>Sacoglossa</taxon>
        <taxon>Placobranchoidea</taxon>
        <taxon>Plakobranchidae</taxon>
        <taxon>Elysia</taxon>
    </lineage>
</organism>
<reference evidence="2" key="1">
    <citation type="journal article" date="2023" name="G3 (Bethesda)">
        <title>A reference genome for the long-term kleptoplast-retaining sea slug Elysia crispata morphotype clarki.</title>
        <authorList>
            <person name="Eastman K.E."/>
            <person name="Pendleton A.L."/>
            <person name="Shaikh M.A."/>
            <person name="Suttiyut T."/>
            <person name="Ogas R."/>
            <person name="Tomko P."/>
            <person name="Gavelis G."/>
            <person name="Widhalm J.R."/>
            <person name="Wisecaver J.H."/>
        </authorList>
    </citation>
    <scope>NUCLEOTIDE SEQUENCE</scope>
    <source>
        <strain evidence="2">ECLA1</strain>
    </source>
</reference>